<proteinExistence type="predicted"/>
<keyword evidence="3" id="KW-1185">Reference proteome</keyword>
<dbReference type="Pfam" id="PF10442">
    <property type="entry name" value="FIST_C"/>
    <property type="match status" value="1"/>
</dbReference>
<dbReference type="InterPro" id="IPR019494">
    <property type="entry name" value="FIST_C"/>
</dbReference>
<comment type="caution">
    <text evidence="2">The sequence shown here is derived from an EMBL/GenBank/DDBJ whole genome shotgun (WGS) entry which is preliminary data.</text>
</comment>
<dbReference type="PANTHER" id="PTHR14939">
    <property type="entry name" value="F-BOX ONLY PROTEIN 22"/>
    <property type="match status" value="1"/>
</dbReference>
<reference evidence="2 3" key="1">
    <citation type="submission" date="2019-09" db="EMBL/GenBank/DDBJ databases">
        <title>Paraburkholderia podalyriae sp. nov., A South African Podalyria-associated rhizobium.</title>
        <authorList>
            <person name="Mavima L."/>
            <person name="Beukes C.W."/>
            <person name="Palmer M."/>
            <person name="De Meyer S.E."/>
            <person name="James E.K."/>
            <person name="Maluk M."/>
            <person name="Avontuur J.R."/>
            <person name="Chan W.Y."/>
            <person name="Venter S.N."/>
            <person name="Steenkamp E.T."/>
        </authorList>
    </citation>
    <scope>NUCLEOTIDE SEQUENCE [LARGE SCALE GENOMIC DNA]</scope>
    <source>
        <strain evidence="2 3">WC7.3b</strain>
    </source>
</reference>
<accession>A0ABR7Q396</accession>
<feature type="non-terminal residue" evidence="2">
    <location>
        <position position="1"/>
    </location>
</feature>
<dbReference type="PANTHER" id="PTHR14939:SF5">
    <property type="entry name" value="F-BOX ONLY PROTEIN 22"/>
    <property type="match status" value="1"/>
</dbReference>
<organism evidence="2 3">
    <name type="scientific">Paraburkholderia podalyriae</name>
    <dbReference type="NCBI Taxonomy" id="1938811"/>
    <lineage>
        <taxon>Bacteria</taxon>
        <taxon>Pseudomonadati</taxon>
        <taxon>Pseudomonadota</taxon>
        <taxon>Betaproteobacteria</taxon>
        <taxon>Burkholderiales</taxon>
        <taxon>Burkholderiaceae</taxon>
        <taxon>Paraburkholderia</taxon>
    </lineage>
</organism>
<name>A0ABR7Q396_9BURK</name>
<feature type="domain" description="FIST C-domain" evidence="1">
    <location>
        <begin position="2"/>
        <end position="93"/>
    </location>
</feature>
<protein>
    <recommendedName>
        <fullName evidence="1">FIST C-domain domain-containing protein</fullName>
    </recommendedName>
</protein>
<evidence type="ECO:0000259" key="1">
    <source>
        <dbReference type="Pfam" id="PF10442"/>
    </source>
</evidence>
<evidence type="ECO:0000313" key="3">
    <source>
        <dbReference type="Proteomes" id="UP000736373"/>
    </source>
</evidence>
<evidence type="ECO:0000313" key="2">
    <source>
        <dbReference type="EMBL" id="MBC8752988.1"/>
    </source>
</evidence>
<dbReference type="RefSeq" id="WP_187639786.1">
    <property type="nucleotide sequence ID" value="NZ_VZQQ01000280.1"/>
</dbReference>
<dbReference type="EMBL" id="VZQQ01000280">
    <property type="protein sequence ID" value="MBC8752988.1"/>
    <property type="molecule type" value="Genomic_DNA"/>
</dbReference>
<gene>
    <name evidence="2" type="ORF">F6X42_43875</name>
</gene>
<dbReference type="Proteomes" id="UP000736373">
    <property type="component" value="Unassembled WGS sequence"/>
</dbReference>
<sequence>VVAIADLVEPGMHLAFCTRNPEAAKVDLVRITTEIRAELEGGTAGHMSGALYVSCSGRGGPHFGARHAELQTVRKALGDVPLVGFFAGGEIARDHLYGYTGVLTVFTSRD</sequence>